<dbReference type="SMART" id="SM00338">
    <property type="entry name" value="BRLZ"/>
    <property type="match status" value="1"/>
</dbReference>
<accession>A0AAQ3LYF4</accession>
<comment type="similarity">
    <text evidence="2">Belongs to the bZIP family.</text>
</comment>
<dbReference type="InterPro" id="IPR046347">
    <property type="entry name" value="bZIP_sf"/>
</dbReference>
<comment type="subcellular location">
    <subcellularLocation>
        <location evidence="1">Nucleus</location>
    </subcellularLocation>
</comment>
<keyword evidence="7" id="KW-0175">Coiled coil</keyword>
<dbReference type="GO" id="GO:0003700">
    <property type="term" value="F:DNA-binding transcription factor activity"/>
    <property type="evidence" value="ECO:0007669"/>
    <property type="project" value="InterPro"/>
</dbReference>
<protein>
    <recommendedName>
        <fullName evidence="9">BZIP domain-containing protein</fullName>
    </recommendedName>
</protein>
<feature type="domain" description="BZIP" evidence="9">
    <location>
        <begin position="270"/>
        <end position="322"/>
    </location>
</feature>
<sequence length="662" mass="74655">MQPASIMEYVDTQSGYSQRNADGKHSTFYEEEGMESSVLDPAILDADLIQSPHQSHFRKDSFANSHGVLSPAESHAWDHQQFQGMPVEATSTAFPENHERLGHQHTHYESTYVNPHPPQWKYEQDPGNCTPTTTSTDMMPPPPPFDAPQYRFRADQSHASFNQPIHATPQQQPPHFSSQQDHTYAGPMHVRTPISPHAPQDWMGMAQQEIEARPNPKRPRPNSPPASRLELARRDGIRKKNSRIDIPMDRTIHTIDELIDKTTDDDLLKELKQQKRLLRNREAALASRQRKKKHTEELEVKEKDYAQTIAQLSDSLTDYQNQRQIWDEEKQRLLQLMHDRQRDVETLQMQMKQMTIHHNEETTSLRGKINMLTDQLEAGPAPAMSAAPSSTGFTDFNAEMEALNVDENGWEKLFQNDLSTSDTDGLTFDPRSEQLMQSPMLEKKASTSTIVPSAPRSKQSNAEQPVGSGLLFFFLLLGAFVGSKSGNSQSRDLPDIPPEARAAAPTLLNSLLAADHGGPTFQASARLMHEPQRFAPTQMQPRNNARISRTQTTPLAPTQHQPPTTMFVPAGQHYLSNTFASAAPPQVSAIQHPEQIPQAEPRNLAGTLSQIQQDQPTGSKAEMYTRSLLWDQIPPEVVSQFRDMMREFDSRRGKQIANHNNS</sequence>
<dbReference type="EMBL" id="CP138580">
    <property type="protein sequence ID" value="WPG97831.1"/>
    <property type="molecule type" value="Genomic_DNA"/>
</dbReference>
<feature type="compositionally biased region" description="Polar residues" evidence="8">
    <location>
        <begin position="446"/>
        <end position="463"/>
    </location>
</feature>
<keyword evidence="11" id="KW-1185">Reference proteome</keyword>
<feature type="region of interest" description="Disordered" evidence="8">
    <location>
        <begin position="437"/>
        <end position="463"/>
    </location>
</feature>
<dbReference type="PROSITE" id="PS50217">
    <property type="entry name" value="BZIP"/>
    <property type="match status" value="1"/>
</dbReference>
<dbReference type="Gene3D" id="1.20.5.170">
    <property type="match status" value="1"/>
</dbReference>
<dbReference type="CDD" id="cd14686">
    <property type="entry name" value="bZIP"/>
    <property type="match status" value="1"/>
</dbReference>
<dbReference type="SUPFAM" id="SSF57959">
    <property type="entry name" value="Leucine zipper domain"/>
    <property type="match status" value="1"/>
</dbReference>
<dbReference type="PANTHER" id="PTHR47416:SF8">
    <property type="entry name" value="BASIC-LEUCINE ZIPPER TRANSCRIPTION FACTOR E-RELATED"/>
    <property type="match status" value="1"/>
</dbReference>
<evidence type="ECO:0000256" key="5">
    <source>
        <dbReference type="ARBA" id="ARBA00023163"/>
    </source>
</evidence>
<dbReference type="AlphaFoldDB" id="A0AAQ3LYF4"/>
<dbReference type="Proteomes" id="UP001303373">
    <property type="component" value="Chromosome 1"/>
</dbReference>
<feature type="region of interest" description="Disordered" evidence="8">
    <location>
        <begin position="164"/>
        <end position="241"/>
    </location>
</feature>
<dbReference type="Pfam" id="PF00170">
    <property type="entry name" value="bZIP_1"/>
    <property type="match status" value="1"/>
</dbReference>
<reference evidence="10 11" key="1">
    <citation type="submission" date="2023-11" db="EMBL/GenBank/DDBJ databases">
        <title>An acidophilic fungus is an integral part of prey digestion in a carnivorous sundew plant.</title>
        <authorList>
            <person name="Tsai I.J."/>
        </authorList>
    </citation>
    <scope>NUCLEOTIDE SEQUENCE [LARGE SCALE GENOMIC DNA]</scope>
    <source>
        <strain evidence="10">169a</strain>
    </source>
</reference>
<evidence type="ECO:0000256" key="7">
    <source>
        <dbReference type="SAM" id="Coils"/>
    </source>
</evidence>
<feature type="coiled-coil region" evidence="7">
    <location>
        <begin position="268"/>
        <end position="336"/>
    </location>
</feature>
<dbReference type="GO" id="GO:0005634">
    <property type="term" value="C:nucleus"/>
    <property type="evidence" value="ECO:0007669"/>
    <property type="project" value="UniProtKB-SubCell"/>
</dbReference>
<feature type="region of interest" description="Disordered" evidence="8">
    <location>
        <begin position="123"/>
        <end position="150"/>
    </location>
</feature>
<evidence type="ECO:0000259" key="9">
    <source>
        <dbReference type="PROSITE" id="PS50217"/>
    </source>
</evidence>
<evidence type="ECO:0000313" key="11">
    <source>
        <dbReference type="Proteomes" id="UP001303373"/>
    </source>
</evidence>
<keyword evidence="4" id="KW-0238">DNA-binding</keyword>
<keyword evidence="3" id="KW-0805">Transcription regulation</keyword>
<evidence type="ECO:0000256" key="1">
    <source>
        <dbReference type="ARBA" id="ARBA00004123"/>
    </source>
</evidence>
<name>A0AAQ3LYF4_9PEZI</name>
<evidence type="ECO:0000256" key="3">
    <source>
        <dbReference type="ARBA" id="ARBA00023015"/>
    </source>
</evidence>
<keyword evidence="6" id="KW-0539">Nucleus</keyword>
<dbReference type="GO" id="GO:0003677">
    <property type="term" value="F:DNA binding"/>
    <property type="evidence" value="ECO:0007669"/>
    <property type="project" value="UniProtKB-KW"/>
</dbReference>
<evidence type="ECO:0000256" key="6">
    <source>
        <dbReference type="ARBA" id="ARBA00023242"/>
    </source>
</evidence>
<gene>
    <name evidence="10" type="ORF">R9X50_00061200</name>
</gene>
<evidence type="ECO:0000313" key="10">
    <source>
        <dbReference type="EMBL" id="WPG97831.1"/>
    </source>
</evidence>
<proteinExistence type="inferred from homology"/>
<dbReference type="PANTHER" id="PTHR47416">
    <property type="entry name" value="BASIC-LEUCINE ZIPPER TRANSCRIPTION FACTOR F-RELATED"/>
    <property type="match status" value="1"/>
</dbReference>
<evidence type="ECO:0000256" key="2">
    <source>
        <dbReference type="ARBA" id="ARBA00007163"/>
    </source>
</evidence>
<evidence type="ECO:0000256" key="4">
    <source>
        <dbReference type="ARBA" id="ARBA00023125"/>
    </source>
</evidence>
<evidence type="ECO:0000256" key="8">
    <source>
        <dbReference type="SAM" id="MobiDB-lite"/>
    </source>
</evidence>
<keyword evidence="5" id="KW-0804">Transcription</keyword>
<organism evidence="10 11">
    <name type="scientific">Acrodontium crateriforme</name>
    <dbReference type="NCBI Taxonomy" id="150365"/>
    <lineage>
        <taxon>Eukaryota</taxon>
        <taxon>Fungi</taxon>
        <taxon>Dikarya</taxon>
        <taxon>Ascomycota</taxon>
        <taxon>Pezizomycotina</taxon>
        <taxon>Dothideomycetes</taxon>
        <taxon>Dothideomycetidae</taxon>
        <taxon>Mycosphaerellales</taxon>
        <taxon>Teratosphaeriaceae</taxon>
        <taxon>Acrodontium</taxon>
    </lineage>
</organism>
<dbReference type="InterPro" id="IPR004827">
    <property type="entry name" value="bZIP"/>
</dbReference>